<evidence type="ECO:0000313" key="2">
    <source>
        <dbReference type="EMBL" id="AMN45678.1"/>
    </source>
</evidence>
<name>A0A127F7V5_STEDE</name>
<dbReference type="AlphaFoldDB" id="A0A127F7V5"/>
<feature type="compositionally biased region" description="Low complexity" evidence="1">
    <location>
        <begin position="253"/>
        <end position="269"/>
    </location>
</feature>
<organism evidence="2 3">
    <name type="scientific">Steroidobacter denitrificans</name>
    <dbReference type="NCBI Taxonomy" id="465721"/>
    <lineage>
        <taxon>Bacteria</taxon>
        <taxon>Pseudomonadati</taxon>
        <taxon>Pseudomonadota</taxon>
        <taxon>Gammaproteobacteria</taxon>
        <taxon>Steroidobacterales</taxon>
        <taxon>Steroidobacteraceae</taxon>
        <taxon>Steroidobacter</taxon>
    </lineage>
</organism>
<dbReference type="STRING" id="465721.ACG33_00860"/>
<accession>A0A127F7V5</accession>
<evidence type="ECO:0000256" key="1">
    <source>
        <dbReference type="SAM" id="MobiDB-lite"/>
    </source>
</evidence>
<protein>
    <submittedName>
        <fullName evidence="2">Uncharacterized protein</fullName>
    </submittedName>
</protein>
<evidence type="ECO:0000313" key="3">
    <source>
        <dbReference type="Proteomes" id="UP000070250"/>
    </source>
</evidence>
<dbReference type="Proteomes" id="UP000070250">
    <property type="component" value="Chromosome"/>
</dbReference>
<feature type="region of interest" description="Disordered" evidence="1">
    <location>
        <begin position="231"/>
        <end position="313"/>
    </location>
</feature>
<dbReference type="EMBL" id="CP011971">
    <property type="protein sequence ID" value="AMN45678.1"/>
    <property type="molecule type" value="Genomic_DNA"/>
</dbReference>
<dbReference type="KEGG" id="sdf:ACG33_00860"/>
<reference evidence="2 3" key="1">
    <citation type="submission" date="2015-06" db="EMBL/GenBank/DDBJ databases">
        <title>A Comprehensive Approach to Explore the Metabolic and Phylogenetic Diversity of Bacterial Steroid Degradation in the Environment: Testosterone as an Example.</title>
        <authorList>
            <person name="Yang F.-C."/>
            <person name="Chen Y.-L."/>
            <person name="Yu C.-P."/>
            <person name="Tang S.-L."/>
            <person name="Wang P.-H."/>
            <person name="Ismail W."/>
            <person name="Wang C.-H."/>
            <person name="Yang C.-Y."/>
            <person name="Chiang Y.-R."/>
        </authorList>
    </citation>
    <scope>NUCLEOTIDE SEQUENCE [LARGE SCALE GENOMIC DNA]</scope>
    <source>
        <strain evidence="2 3">DSM 18526</strain>
    </source>
</reference>
<gene>
    <name evidence="2" type="ORF">ACG33_00860</name>
</gene>
<keyword evidence="3" id="KW-1185">Reference proteome</keyword>
<sequence length="313" mass="33578">MFQPRIFRKRMQVIRNGMLRVVCSFLTGLTLAMVAGCGPVRLVVATNIPTPLIVKIPMGVALFIPAEFSQYVHMEERWSTNWHIDLGQAQTDGITRLLQAMFERVVIVDSLNSASHLDAGIRVILEPNIEEYAFVTPRDAGSQFFAVSIKYRVNVYLPDGKLADSWRFTGYGSLPSRGLSSEAPLAAATALAMRDAGAKLAVEFREQAVMRGLLSRPEAVDTSGVPAGFAAGSGVIPESDQKSMVSDELLPQSATSAESSSESPAAPKSVLPAAPPSESPVSGRQFQPGRPAGKETSMIDVERTLLAEGTVSA</sequence>
<proteinExistence type="predicted"/>